<keyword evidence="2" id="KW-1185">Reference proteome</keyword>
<dbReference type="AlphaFoldDB" id="A0A541B9Y3"/>
<dbReference type="EMBL" id="VIGH01000004">
    <property type="protein sequence ID" value="TQF69140.1"/>
    <property type="molecule type" value="Genomic_DNA"/>
</dbReference>
<dbReference type="OrthoDB" id="4567510at2"/>
<evidence type="ECO:0008006" key="3">
    <source>
        <dbReference type="Google" id="ProtNLM"/>
    </source>
</evidence>
<protein>
    <recommendedName>
        <fullName evidence="3">GTPase</fullName>
    </recommendedName>
</protein>
<dbReference type="RefSeq" id="WP_142098725.1">
    <property type="nucleotide sequence ID" value="NZ_VIGH01000004.1"/>
</dbReference>
<accession>A0A541B9Y3</accession>
<comment type="caution">
    <text evidence="1">The sequence shown here is derived from an EMBL/GenBank/DDBJ whole genome shotgun (WGS) entry which is preliminary data.</text>
</comment>
<sequence length="253" mass="25855">MPSTGVDRLLQTLGEADPTAAATIARATRLLGAAVRVEVTGRAGVGKSAVAASLGPVPGAAVEQTASWDVPGAADPDLTADVVLLVVLDPPRSADRAALREAGERAVLVLNKVDTLGDPAAAADHCADELGTSCLPTSTVGEGSGIGAVRHAVAARVAAVRADRSAALLAALRSHTGMAAVRDPIEEYLAGDEGVRLAATATGEPVPADESRPQALRRAVDWRDRMAASRDARAMRAALTLQRDAVRSWGRDG</sequence>
<dbReference type="Proteomes" id="UP000316256">
    <property type="component" value="Unassembled WGS sequence"/>
</dbReference>
<dbReference type="Gene3D" id="3.40.50.300">
    <property type="entry name" value="P-loop containing nucleotide triphosphate hydrolases"/>
    <property type="match status" value="1"/>
</dbReference>
<dbReference type="SUPFAM" id="SSF52540">
    <property type="entry name" value="P-loop containing nucleoside triphosphate hydrolases"/>
    <property type="match status" value="1"/>
</dbReference>
<reference evidence="1 2" key="1">
    <citation type="submission" date="2019-06" db="EMBL/GenBank/DDBJ databases">
        <title>Rhodococcus spaelei sp. nov., isolated from a cave.</title>
        <authorList>
            <person name="Lee S.D."/>
        </authorList>
    </citation>
    <scope>NUCLEOTIDE SEQUENCE [LARGE SCALE GENOMIC DNA]</scope>
    <source>
        <strain evidence="1 2">C9-5</strain>
    </source>
</reference>
<evidence type="ECO:0000313" key="1">
    <source>
        <dbReference type="EMBL" id="TQF69140.1"/>
    </source>
</evidence>
<dbReference type="InterPro" id="IPR027417">
    <property type="entry name" value="P-loop_NTPase"/>
</dbReference>
<proteinExistence type="predicted"/>
<gene>
    <name evidence="1" type="ORF">FK531_10245</name>
</gene>
<evidence type="ECO:0000313" key="2">
    <source>
        <dbReference type="Proteomes" id="UP000316256"/>
    </source>
</evidence>
<name>A0A541B9Y3_9NOCA</name>
<organism evidence="1 2">
    <name type="scientific">Rhodococcus spelaei</name>
    <dbReference type="NCBI Taxonomy" id="2546320"/>
    <lineage>
        <taxon>Bacteria</taxon>
        <taxon>Bacillati</taxon>
        <taxon>Actinomycetota</taxon>
        <taxon>Actinomycetes</taxon>
        <taxon>Mycobacteriales</taxon>
        <taxon>Nocardiaceae</taxon>
        <taxon>Rhodococcus</taxon>
    </lineage>
</organism>